<dbReference type="RefSeq" id="WP_310018395.1">
    <property type="nucleotide sequence ID" value="NZ_JAVDUM010000004.1"/>
</dbReference>
<dbReference type="Pfam" id="PF01814">
    <property type="entry name" value="Hemerythrin"/>
    <property type="match status" value="1"/>
</dbReference>
<evidence type="ECO:0000313" key="2">
    <source>
        <dbReference type="EMBL" id="MDR6866511.1"/>
    </source>
</evidence>
<accession>A0ABU1SAB4</accession>
<name>A0ABU1SAB4_9MICO</name>
<dbReference type="Proteomes" id="UP001259347">
    <property type="component" value="Unassembled WGS sequence"/>
</dbReference>
<dbReference type="InterPro" id="IPR012312">
    <property type="entry name" value="Hemerythrin-like"/>
</dbReference>
<evidence type="ECO:0000313" key="3">
    <source>
        <dbReference type="Proteomes" id="UP001259347"/>
    </source>
</evidence>
<proteinExistence type="predicted"/>
<reference evidence="2 3" key="1">
    <citation type="submission" date="2023-07" db="EMBL/GenBank/DDBJ databases">
        <title>Sorghum-associated microbial communities from plants grown in Nebraska, USA.</title>
        <authorList>
            <person name="Schachtman D."/>
        </authorList>
    </citation>
    <scope>NUCLEOTIDE SEQUENCE [LARGE SCALE GENOMIC DNA]</scope>
    <source>
        <strain evidence="2 3">2980</strain>
    </source>
</reference>
<protein>
    <recommendedName>
        <fullName evidence="1">Hemerythrin-like domain-containing protein</fullName>
    </recommendedName>
</protein>
<keyword evidence="3" id="KW-1185">Reference proteome</keyword>
<evidence type="ECO:0000259" key="1">
    <source>
        <dbReference type="Pfam" id="PF01814"/>
    </source>
</evidence>
<dbReference type="EMBL" id="JAVDUM010000004">
    <property type="protein sequence ID" value="MDR6866511.1"/>
    <property type="molecule type" value="Genomic_DNA"/>
</dbReference>
<dbReference type="Gene3D" id="1.20.120.520">
    <property type="entry name" value="nmb1532 protein domain like"/>
    <property type="match status" value="1"/>
</dbReference>
<feature type="domain" description="Hemerythrin-like" evidence="1">
    <location>
        <begin position="12"/>
        <end position="155"/>
    </location>
</feature>
<sequence length="172" mass="18206">METTRIVAWARELREVHARLRAALRVTQEALLAGDSGAGAGASSGVGTGAGTDSGADASMRDLLLYCHGFCTALDGHHRAEDGRLFPALEAAHPDLAPTLRALEQDHSMIAHLLGGLRGAVDRVAGPEELGRHVEGVAAIMESHFRYEERMLLEVLGTLDLDASAEEALGSF</sequence>
<gene>
    <name evidence="2" type="ORF">J2Y69_001104</name>
</gene>
<comment type="caution">
    <text evidence="2">The sequence shown here is derived from an EMBL/GenBank/DDBJ whole genome shotgun (WGS) entry which is preliminary data.</text>
</comment>
<organism evidence="2 3">
    <name type="scientific">Microbacterium resistens</name>
    <dbReference type="NCBI Taxonomy" id="156977"/>
    <lineage>
        <taxon>Bacteria</taxon>
        <taxon>Bacillati</taxon>
        <taxon>Actinomycetota</taxon>
        <taxon>Actinomycetes</taxon>
        <taxon>Micrococcales</taxon>
        <taxon>Microbacteriaceae</taxon>
        <taxon>Microbacterium</taxon>
    </lineage>
</organism>